<name>A0A1G2BYT5_9BACT</name>
<feature type="transmembrane region" description="Helical" evidence="1">
    <location>
        <begin position="260"/>
        <end position="280"/>
    </location>
</feature>
<keyword evidence="1" id="KW-1133">Transmembrane helix</keyword>
<accession>A0A1G2BYT5</accession>
<evidence type="ECO:0000256" key="1">
    <source>
        <dbReference type="SAM" id="Phobius"/>
    </source>
</evidence>
<proteinExistence type="predicted"/>
<evidence type="ECO:0000313" key="3">
    <source>
        <dbReference type="Proteomes" id="UP000177626"/>
    </source>
</evidence>
<protein>
    <recommendedName>
        <fullName evidence="4">Cohesin domain-containing protein</fullName>
    </recommendedName>
</protein>
<reference evidence="2 3" key="1">
    <citation type="journal article" date="2016" name="Nat. Commun.">
        <title>Thousands of microbial genomes shed light on interconnected biogeochemical processes in an aquifer system.</title>
        <authorList>
            <person name="Anantharaman K."/>
            <person name="Brown C.T."/>
            <person name="Hug L.A."/>
            <person name="Sharon I."/>
            <person name="Castelle C.J."/>
            <person name="Probst A.J."/>
            <person name="Thomas B.C."/>
            <person name="Singh A."/>
            <person name="Wilkins M.J."/>
            <person name="Karaoz U."/>
            <person name="Brodie E.L."/>
            <person name="Williams K.H."/>
            <person name="Hubbard S.S."/>
            <person name="Banfield J.F."/>
        </authorList>
    </citation>
    <scope>NUCLEOTIDE SEQUENCE [LARGE SCALE GENOMIC DNA]</scope>
</reference>
<evidence type="ECO:0000313" key="2">
    <source>
        <dbReference type="EMBL" id="OGY94051.1"/>
    </source>
</evidence>
<dbReference type="Proteomes" id="UP000177626">
    <property type="component" value="Unassembled WGS sequence"/>
</dbReference>
<keyword evidence="1" id="KW-0472">Membrane</keyword>
<comment type="caution">
    <text evidence="2">The sequence shown here is derived from an EMBL/GenBank/DDBJ whole genome shotgun (WGS) entry which is preliminary data.</text>
</comment>
<gene>
    <name evidence="2" type="ORF">A2406_00250</name>
</gene>
<organism evidence="2 3">
    <name type="scientific">Candidatus Komeilibacteria bacterium RIFOXYC1_FULL_37_11</name>
    <dbReference type="NCBI Taxonomy" id="1798555"/>
    <lineage>
        <taxon>Bacteria</taxon>
        <taxon>Candidatus Komeiliibacteriota</taxon>
    </lineage>
</organism>
<dbReference type="EMBL" id="MHKQ01000013">
    <property type="protein sequence ID" value="OGY94051.1"/>
    <property type="molecule type" value="Genomic_DNA"/>
</dbReference>
<sequence length="286" mass="32020">MFKIVIITSSLFIFFVCFGVSVQAADLFFYSESNTIKTGKFFELDVLFNSPDDMINALEGELYFPQNLLSVIDIRENNSIINFWLEKPVVSANKIKFSGIIPGGYQGQGNLFKVIFRADNSGKGQIAASDVRILLNDGYGTDVAVSIEPFDIDISEETVSPEDILVVDISDQYPPEPFTPIITKISDIGGDNYLLIFATQDKSSGIDYYQIKEGYSPFIDATSPYILRNQSLDKKIIIKAVDKSGNIRQVSIAPVYLNHWYENFVFFAIIVAVAGLLIVGRIRWKK</sequence>
<dbReference type="Gene3D" id="2.60.40.680">
    <property type="match status" value="1"/>
</dbReference>
<keyword evidence="1" id="KW-0812">Transmembrane</keyword>
<evidence type="ECO:0008006" key="4">
    <source>
        <dbReference type="Google" id="ProtNLM"/>
    </source>
</evidence>
<dbReference type="AlphaFoldDB" id="A0A1G2BYT5"/>